<name>A0A1C3NX68_9ACTN</name>
<dbReference type="AlphaFoldDB" id="A0A1C3NX68"/>
<organism evidence="1 2">
    <name type="scientific">Candidatus Protofrankia californiensis</name>
    <dbReference type="NCBI Taxonomy" id="1839754"/>
    <lineage>
        <taxon>Bacteria</taxon>
        <taxon>Bacillati</taxon>
        <taxon>Actinomycetota</taxon>
        <taxon>Actinomycetes</taxon>
        <taxon>Frankiales</taxon>
        <taxon>Frankiaceae</taxon>
        <taxon>Protofrankia</taxon>
    </lineage>
</organism>
<dbReference type="Pfam" id="PF07538">
    <property type="entry name" value="ChW"/>
    <property type="match status" value="3"/>
</dbReference>
<evidence type="ECO:0000313" key="1">
    <source>
        <dbReference type="EMBL" id="SBW21909.1"/>
    </source>
</evidence>
<protein>
    <submittedName>
        <fullName evidence="1">Uncharacterized protein</fullName>
    </submittedName>
</protein>
<reference evidence="2" key="1">
    <citation type="submission" date="2016-02" db="EMBL/GenBank/DDBJ databases">
        <authorList>
            <person name="Wibberg D."/>
        </authorList>
    </citation>
    <scope>NUCLEOTIDE SEQUENCE [LARGE SCALE GENOMIC DNA]</scope>
</reference>
<dbReference type="EMBL" id="FLUV01000901">
    <property type="protein sequence ID" value="SBW21909.1"/>
    <property type="molecule type" value="Genomic_DNA"/>
</dbReference>
<evidence type="ECO:0000313" key="2">
    <source>
        <dbReference type="Proteomes" id="UP000199013"/>
    </source>
</evidence>
<keyword evidence="2" id="KW-1185">Reference proteome</keyword>
<dbReference type="InterPro" id="IPR006637">
    <property type="entry name" value="ChW"/>
</dbReference>
<dbReference type="Proteomes" id="UP000199013">
    <property type="component" value="Unassembled WGS sequence"/>
</dbReference>
<proteinExistence type="predicted"/>
<dbReference type="SMART" id="SM00728">
    <property type="entry name" value="ChW"/>
    <property type="match status" value="2"/>
</dbReference>
<sequence length="163" mass="17894">MNPFYPGERQSLTADDLDGTRSLYGRRGLPLDVLAHVQDIGDLAIRENEFAGTRGESRRVEGFQIDFASAVDRLGIRYMAHVQGVGDMPFVSAGQFSGTRGQSRQMEGFAIELTGPDAANFDVFYMAHLQGSGDTGFFQNGQFCGTRGQSRRLEGILVRIEGH</sequence>
<accession>A0A1C3NX68</accession>
<gene>
    <name evidence="1" type="ORF">FDG2_2167</name>
</gene>